<dbReference type="InterPro" id="IPR041483">
    <property type="entry name" value="TetR_C_34"/>
</dbReference>
<organism evidence="2 3">
    <name type="scientific">Streptomyces subrutilus</name>
    <dbReference type="NCBI Taxonomy" id="36818"/>
    <lineage>
        <taxon>Bacteria</taxon>
        <taxon>Bacillati</taxon>
        <taxon>Actinomycetota</taxon>
        <taxon>Actinomycetes</taxon>
        <taxon>Kitasatosporales</taxon>
        <taxon>Streptomycetaceae</taxon>
        <taxon>Streptomyces</taxon>
    </lineage>
</organism>
<dbReference type="AlphaFoldDB" id="A0A918QPZ2"/>
<name>A0A918QPZ2_9ACTN</name>
<dbReference type="EMBL" id="BMVX01000007">
    <property type="protein sequence ID" value="GGZ62979.1"/>
    <property type="molecule type" value="Genomic_DNA"/>
</dbReference>
<proteinExistence type="predicted"/>
<dbReference type="Gene3D" id="1.10.357.10">
    <property type="entry name" value="Tetracycline Repressor, domain 2"/>
    <property type="match status" value="1"/>
</dbReference>
<dbReference type="Pfam" id="PF17929">
    <property type="entry name" value="TetR_C_34"/>
    <property type="match status" value="1"/>
</dbReference>
<evidence type="ECO:0000259" key="1">
    <source>
        <dbReference type="Pfam" id="PF17929"/>
    </source>
</evidence>
<comment type="caution">
    <text evidence="2">The sequence shown here is derived from an EMBL/GenBank/DDBJ whole genome shotgun (WGS) entry which is preliminary data.</text>
</comment>
<gene>
    <name evidence="2" type="ORF">GCM10010371_23070</name>
</gene>
<feature type="domain" description="Tetracyclin repressor-like C-terminal" evidence="1">
    <location>
        <begin position="18"/>
        <end position="48"/>
    </location>
</feature>
<dbReference type="Proteomes" id="UP000634660">
    <property type="component" value="Unassembled WGS sequence"/>
</dbReference>
<evidence type="ECO:0000313" key="2">
    <source>
        <dbReference type="EMBL" id="GGZ62979.1"/>
    </source>
</evidence>
<sequence length="81" mass="8419">MDAAPPARRPDLVAGCPAEALVARPVLCDLISAQAAVLERNVSPQVAAYEEDPVPAALRVGFGTTLRETPEVLLSGLLARA</sequence>
<accession>A0A918QPZ2</accession>
<evidence type="ECO:0000313" key="3">
    <source>
        <dbReference type="Proteomes" id="UP000634660"/>
    </source>
</evidence>
<dbReference type="RefSeq" id="WP_229886231.1">
    <property type="nucleotide sequence ID" value="NZ_BMVX01000007.1"/>
</dbReference>
<protein>
    <recommendedName>
        <fullName evidence="1">Tetracyclin repressor-like C-terminal domain-containing protein</fullName>
    </recommendedName>
</protein>
<reference evidence="2" key="2">
    <citation type="submission" date="2020-09" db="EMBL/GenBank/DDBJ databases">
        <authorList>
            <person name="Sun Q."/>
            <person name="Ohkuma M."/>
        </authorList>
    </citation>
    <scope>NUCLEOTIDE SEQUENCE</scope>
    <source>
        <strain evidence="2">JCM 4834</strain>
    </source>
</reference>
<reference evidence="2" key="1">
    <citation type="journal article" date="2014" name="Int. J. Syst. Evol. Microbiol.">
        <title>Complete genome sequence of Corynebacterium casei LMG S-19264T (=DSM 44701T), isolated from a smear-ripened cheese.</title>
        <authorList>
            <consortium name="US DOE Joint Genome Institute (JGI-PGF)"/>
            <person name="Walter F."/>
            <person name="Albersmeier A."/>
            <person name="Kalinowski J."/>
            <person name="Ruckert C."/>
        </authorList>
    </citation>
    <scope>NUCLEOTIDE SEQUENCE</scope>
    <source>
        <strain evidence="2">JCM 4834</strain>
    </source>
</reference>